<feature type="modified residue" description="4-aspartylphosphate" evidence="1">
    <location>
        <position position="60"/>
    </location>
</feature>
<feature type="domain" description="Response regulatory" evidence="3">
    <location>
        <begin position="10"/>
        <end position="129"/>
    </location>
</feature>
<dbReference type="GO" id="GO:0000160">
    <property type="term" value="P:phosphorelay signal transduction system"/>
    <property type="evidence" value="ECO:0007669"/>
    <property type="project" value="InterPro"/>
</dbReference>
<proteinExistence type="predicted"/>
<evidence type="ECO:0000313" key="4">
    <source>
        <dbReference type="EMBL" id="EWY38882.1"/>
    </source>
</evidence>
<reference evidence="4 5" key="1">
    <citation type="submission" date="2013-08" db="EMBL/GenBank/DDBJ databases">
        <title>The genome sequence of Skermanella stibiiresistens.</title>
        <authorList>
            <person name="Zhu W."/>
            <person name="Wang G."/>
        </authorList>
    </citation>
    <scope>NUCLEOTIDE SEQUENCE [LARGE SCALE GENOMIC DNA]</scope>
    <source>
        <strain evidence="4 5">SB22</strain>
    </source>
</reference>
<dbReference type="OrthoDB" id="8449384at2"/>
<sequence>MPEYDLSQVECVLYEPEANVRRLLRDALGALRIHKIQMYGHMDDVGKAFETGNPDLLIADGTDAASPIFKLVHAIRNGALGANPFISIIVTAFNPTRSLVSRVTNSGADALLVKPLAPKQLHDRVAALIENPRNFVATSDFIGPDRRKSPREGGPIPLIEVPNTLRLKATNAYGKVNPQELIEHASDAINEHKLFRQAFQAAFLIEFALPGLASEPAERIAMEHLARVVPALDDLIHRLPARATGPAASAAEQARSLIAAVEVAHAQAVSGMVPPGLDQLLPAALLIMATLGPGRPAETFSREVSAAAAAYRERLVQMVEAKAAEASRTAEAGMARPSTDAPGIL</sequence>
<accession>W9H2E4</accession>
<dbReference type="STRING" id="1385369.N825_10365"/>
<name>W9H2E4_9PROT</name>
<keyword evidence="1" id="KW-0597">Phosphoprotein</keyword>
<dbReference type="RefSeq" id="WP_037455910.1">
    <property type="nucleotide sequence ID" value="NZ_AVFL01000015.1"/>
</dbReference>
<dbReference type="InterPro" id="IPR001789">
    <property type="entry name" value="Sig_transdc_resp-reg_receiver"/>
</dbReference>
<evidence type="ECO:0000256" key="2">
    <source>
        <dbReference type="SAM" id="MobiDB-lite"/>
    </source>
</evidence>
<protein>
    <submittedName>
        <fullName evidence="4">Regulator</fullName>
    </submittedName>
</protein>
<organism evidence="4 5">
    <name type="scientific">Skermanella stibiiresistens SB22</name>
    <dbReference type="NCBI Taxonomy" id="1385369"/>
    <lineage>
        <taxon>Bacteria</taxon>
        <taxon>Pseudomonadati</taxon>
        <taxon>Pseudomonadota</taxon>
        <taxon>Alphaproteobacteria</taxon>
        <taxon>Rhodospirillales</taxon>
        <taxon>Azospirillaceae</taxon>
        <taxon>Skermanella</taxon>
    </lineage>
</organism>
<dbReference type="InterPro" id="IPR011006">
    <property type="entry name" value="CheY-like_superfamily"/>
</dbReference>
<gene>
    <name evidence="4" type="ORF">N825_10365</name>
</gene>
<dbReference type="AlphaFoldDB" id="W9H2E4"/>
<feature type="region of interest" description="Disordered" evidence="2">
    <location>
        <begin position="326"/>
        <end position="345"/>
    </location>
</feature>
<keyword evidence="5" id="KW-1185">Reference proteome</keyword>
<evidence type="ECO:0000259" key="3">
    <source>
        <dbReference type="PROSITE" id="PS50110"/>
    </source>
</evidence>
<dbReference type="SUPFAM" id="SSF52172">
    <property type="entry name" value="CheY-like"/>
    <property type="match status" value="1"/>
</dbReference>
<evidence type="ECO:0000313" key="5">
    <source>
        <dbReference type="Proteomes" id="UP000019486"/>
    </source>
</evidence>
<dbReference type="PATRIC" id="fig|1385369.3.peg.4059"/>
<dbReference type="Gene3D" id="3.40.50.2300">
    <property type="match status" value="1"/>
</dbReference>
<comment type="caution">
    <text evidence="4">The sequence shown here is derived from an EMBL/GenBank/DDBJ whole genome shotgun (WGS) entry which is preliminary data.</text>
</comment>
<dbReference type="Proteomes" id="UP000019486">
    <property type="component" value="Unassembled WGS sequence"/>
</dbReference>
<dbReference type="EMBL" id="AVFL01000015">
    <property type="protein sequence ID" value="EWY38882.1"/>
    <property type="molecule type" value="Genomic_DNA"/>
</dbReference>
<dbReference type="PROSITE" id="PS50110">
    <property type="entry name" value="RESPONSE_REGULATORY"/>
    <property type="match status" value="1"/>
</dbReference>
<evidence type="ECO:0000256" key="1">
    <source>
        <dbReference type="PROSITE-ProRule" id="PRU00169"/>
    </source>
</evidence>
<feature type="compositionally biased region" description="Low complexity" evidence="2">
    <location>
        <begin position="326"/>
        <end position="335"/>
    </location>
</feature>